<dbReference type="Proteomes" id="UP000245946">
    <property type="component" value="Unassembled WGS sequence"/>
</dbReference>
<dbReference type="InterPro" id="IPR023395">
    <property type="entry name" value="MCP_dom_sf"/>
</dbReference>
<evidence type="ECO:0000313" key="13">
    <source>
        <dbReference type="Proteomes" id="UP000245946"/>
    </source>
</evidence>
<evidence type="ECO:0000256" key="8">
    <source>
        <dbReference type="ARBA" id="ARBA00023136"/>
    </source>
</evidence>
<dbReference type="Pfam" id="PF00153">
    <property type="entry name" value="Mito_carr"/>
    <property type="match status" value="3"/>
</dbReference>
<keyword evidence="8 9" id="KW-0472">Membrane</keyword>
<dbReference type="RefSeq" id="XP_025594916.1">
    <property type="nucleotide sequence ID" value="XM_025743596.1"/>
</dbReference>
<keyword evidence="13" id="KW-1185">Reference proteome</keyword>
<dbReference type="PANTHER" id="PTHR45829:SF4">
    <property type="entry name" value="MITOCHONDRIAL CARRIER PROTEIN RIM2"/>
    <property type="match status" value="1"/>
</dbReference>
<keyword evidence="4" id="KW-0677">Repeat</keyword>
<evidence type="ECO:0000256" key="1">
    <source>
        <dbReference type="ARBA" id="ARBA00004448"/>
    </source>
</evidence>
<name>A0A316YYU4_9BASI</name>
<evidence type="ECO:0000256" key="2">
    <source>
        <dbReference type="ARBA" id="ARBA00022448"/>
    </source>
</evidence>
<protein>
    <submittedName>
        <fullName evidence="12">Mitochondrial carrier</fullName>
    </submittedName>
</protein>
<comment type="subcellular location">
    <subcellularLocation>
        <location evidence="1">Mitochondrion inner membrane</location>
        <topology evidence="1">Multi-pass membrane protein</topology>
    </subcellularLocation>
</comment>
<dbReference type="PANTHER" id="PTHR45829">
    <property type="entry name" value="MITOCHONDRIAL CARRIER PROTEIN RIM2"/>
    <property type="match status" value="1"/>
</dbReference>
<evidence type="ECO:0000313" key="12">
    <source>
        <dbReference type="EMBL" id="PWN94637.1"/>
    </source>
</evidence>
<dbReference type="GO" id="GO:0005743">
    <property type="term" value="C:mitochondrial inner membrane"/>
    <property type="evidence" value="ECO:0007669"/>
    <property type="project" value="UniProtKB-SubCell"/>
</dbReference>
<dbReference type="PROSITE" id="PS50920">
    <property type="entry name" value="SOLCAR"/>
    <property type="match status" value="3"/>
</dbReference>
<dbReference type="OrthoDB" id="269120at2759"/>
<dbReference type="SUPFAM" id="SSF103506">
    <property type="entry name" value="Mitochondrial carrier"/>
    <property type="match status" value="1"/>
</dbReference>
<feature type="repeat" description="Solcar" evidence="9">
    <location>
        <begin position="331"/>
        <end position="420"/>
    </location>
</feature>
<keyword evidence="5" id="KW-0999">Mitochondrion inner membrane</keyword>
<keyword evidence="7" id="KW-0496">Mitochondrion</keyword>
<sequence length="426" mass="44716">MASSSTAHGSASTAHISSTAAAAAAGSTTMATTHSALPPAVPQPERRREQRARPHGWVHFAAGGVAGMCGAIVTSPLDVVKTRLQSDLFRPVTSPRSTAAAASAARSSGAFSQTRRLAYHFVETAQLLRTIATREGPRALFRGLGPTLLGAVPARSINFYTYGNGKVFLAEHLNGGKESPAVHLGAAALAGIVTATATNPIWVVKTRLQLEASAAERSLETARNAAVGRHASSSGAAPAASRSLSTSALAATSAMRGASLQKSFFAGSNPSVPRSSSTQMVLHIVRSEGIPGLYRGMSASYLGVVEGTIQWVLYEKLKRWESKSEGEEKRQGLRTTIGAAGTAKLIASLITYPHEVLRTRMRQQPSPGEVAKYTSLRKTIVCVWRDEGAAALYGGLSAHLLRVVPNAAIMFSVYELALWLAAPPPS</sequence>
<keyword evidence="3 9" id="KW-0812">Transmembrane</keyword>
<dbReference type="STRING" id="58919.A0A316YYU4"/>
<organism evidence="12 13">
    <name type="scientific">Tilletiopsis washingtonensis</name>
    <dbReference type="NCBI Taxonomy" id="58919"/>
    <lineage>
        <taxon>Eukaryota</taxon>
        <taxon>Fungi</taxon>
        <taxon>Dikarya</taxon>
        <taxon>Basidiomycota</taxon>
        <taxon>Ustilaginomycotina</taxon>
        <taxon>Exobasidiomycetes</taxon>
        <taxon>Entylomatales</taxon>
        <taxon>Entylomatales incertae sedis</taxon>
        <taxon>Tilletiopsis</taxon>
    </lineage>
</organism>
<gene>
    <name evidence="12" type="ORF">FA09DRAFT_332762</name>
</gene>
<dbReference type="EMBL" id="KZ819310">
    <property type="protein sequence ID" value="PWN94637.1"/>
    <property type="molecule type" value="Genomic_DNA"/>
</dbReference>
<evidence type="ECO:0000256" key="3">
    <source>
        <dbReference type="ARBA" id="ARBA00022692"/>
    </source>
</evidence>
<comment type="similarity">
    <text evidence="10">Belongs to the mitochondrial carrier (TC 2.A.29) family.</text>
</comment>
<proteinExistence type="inferred from homology"/>
<dbReference type="InterPro" id="IPR049562">
    <property type="entry name" value="SLC25A33/36-like"/>
</dbReference>
<evidence type="ECO:0000256" key="9">
    <source>
        <dbReference type="PROSITE-ProRule" id="PRU00282"/>
    </source>
</evidence>
<evidence type="ECO:0000256" key="7">
    <source>
        <dbReference type="ARBA" id="ARBA00023128"/>
    </source>
</evidence>
<evidence type="ECO:0000256" key="5">
    <source>
        <dbReference type="ARBA" id="ARBA00022792"/>
    </source>
</evidence>
<reference evidence="12 13" key="1">
    <citation type="journal article" date="2018" name="Mol. Biol. Evol.">
        <title>Broad Genomic Sampling Reveals a Smut Pathogenic Ancestry of the Fungal Clade Ustilaginomycotina.</title>
        <authorList>
            <person name="Kijpornyongpan T."/>
            <person name="Mondo S.J."/>
            <person name="Barry K."/>
            <person name="Sandor L."/>
            <person name="Lee J."/>
            <person name="Lipzen A."/>
            <person name="Pangilinan J."/>
            <person name="LaButti K."/>
            <person name="Hainaut M."/>
            <person name="Henrissat B."/>
            <person name="Grigoriev I.V."/>
            <person name="Spatafora J.W."/>
            <person name="Aime M.C."/>
        </authorList>
    </citation>
    <scope>NUCLEOTIDE SEQUENCE [LARGE SCALE GENOMIC DNA]</scope>
    <source>
        <strain evidence="12 13">MCA 4186</strain>
    </source>
</reference>
<feature type="region of interest" description="Disordered" evidence="11">
    <location>
        <begin position="25"/>
        <end position="53"/>
    </location>
</feature>
<keyword evidence="2 10" id="KW-0813">Transport</keyword>
<feature type="compositionally biased region" description="Low complexity" evidence="11">
    <location>
        <begin position="25"/>
        <end position="38"/>
    </location>
</feature>
<feature type="repeat" description="Solcar" evidence="9">
    <location>
        <begin position="54"/>
        <end position="168"/>
    </location>
</feature>
<dbReference type="Gene3D" id="1.50.40.10">
    <property type="entry name" value="Mitochondrial carrier domain"/>
    <property type="match status" value="1"/>
</dbReference>
<keyword evidence="6" id="KW-1133">Transmembrane helix</keyword>
<dbReference type="AlphaFoldDB" id="A0A316YYU4"/>
<accession>A0A316YYU4</accession>
<evidence type="ECO:0000256" key="4">
    <source>
        <dbReference type="ARBA" id="ARBA00022737"/>
    </source>
</evidence>
<evidence type="ECO:0000256" key="6">
    <source>
        <dbReference type="ARBA" id="ARBA00022989"/>
    </source>
</evidence>
<evidence type="ECO:0000256" key="10">
    <source>
        <dbReference type="RuleBase" id="RU000488"/>
    </source>
</evidence>
<dbReference type="InterPro" id="IPR018108">
    <property type="entry name" value="MCP_transmembrane"/>
</dbReference>
<feature type="repeat" description="Solcar" evidence="9">
    <location>
        <begin position="178"/>
        <end position="320"/>
    </location>
</feature>
<dbReference type="GO" id="GO:0015218">
    <property type="term" value="F:pyrimidine nucleotide transmembrane transporter activity"/>
    <property type="evidence" value="ECO:0007669"/>
    <property type="project" value="InterPro"/>
</dbReference>
<dbReference type="GO" id="GO:1990519">
    <property type="term" value="P:pyrimidine nucleotide import into mitochondrion"/>
    <property type="evidence" value="ECO:0007669"/>
    <property type="project" value="TreeGrafter"/>
</dbReference>
<evidence type="ECO:0000256" key="11">
    <source>
        <dbReference type="SAM" id="MobiDB-lite"/>
    </source>
</evidence>
<dbReference type="GeneID" id="37271140"/>